<feature type="compositionally biased region" description="Low complexity" evidence="1">
    <location>
        <begin position="648"/>
        <end position="659"/>
    </location>
</feature>
<dbReference type="InterPro" id="IPR011009">
    <property type="entry name" value="Kinase-like_dom_sf"/>
</dbReference>
<dbReference type="InterPro" id="IPR000719">
    <property type="entry name" value="Prot_kinase_dom"/>
</dbReference>
<name>A0A0G4GQD2_VITBC</name>
<dbReference type="PANTHER" id="PTHR24347">
    <property type="entry name" value="SERINE/THREONINE-PROTEIN KINASE"/>
    <property type="match status" value="1"/>
</dbReference>
<dbReference type="EMBL" id="CDMY01000759">
    <property type="protein sequence ID" value="CEM32663.1"/>
    <property type="molecule type" value="Genomic_DNA"/>
</dbReference>
<protein>
    <recommendedName>
        <fullName evidence="2">Protein kinase domain-containing protein</fullName>
    </recommendedName>
</protein>
<dbReference type="PROSITE" id="PS00108">
    <property type="entry name" value="PROTEIN_KINASE_ST"/>
    <property type="match status" value="1"/>
</dbReference>
<proteinExistence type="predicted"/>
<feature type="region of interest" description="Disordered" evidence="1">
    <location>
        <begin position="632"/>
        <end position="704"/>
    </location>
</feature>
<dbReference type="STRING" id="1169540.A0A0G4GQD2"/>
<keyword evidence="4" id="KW-1185">Reference proteome</keyword>
<dbReference type="GO" id="GO:0005524">
    <property type="term" value="F:ATP binding"/>
    <property type="evidence" value="ECO:0007669"/>
    <property type="project" value="InterPro"/>
</dbReference>
<dbReference type="Proteomes" id="UP000041254">
    <property type="component" value="Unassembled WGS sequence"/>
</dbReference>
<dbReference type="Gene3D" id="1.10.510.10">
    <property type="entry name" value="Transferase(Phosphotransferase) domain 1"/>
    <property type="match status" value="1"/>
</dbReference>
<dbReference type="PROSITE" id="PS50011">
    <property type="entry name" value="PROTEIN_KINASE_DOM"/>
    <property type="match status" value="1"/>
</dbReference>
<dbReference type="SUPFAM" id="SSF56112">
    <property type="entry name" value="Protein kinase-like (PK-like)"/>
    <property type="match status" value="1"/>
</dbReference>
<sequence length="704" mass="75802">MSESSGDPFVRRRLEEPESDGPVLNTATTLVDVLILYNGNDSGSGTGRRAPLAPQIASLFGEKGSLIRRAVEAVQPGTGPRHVLSIGYVCVDIADGSGGVLGGMGLRCHLQVARQLRTGPLSSGWVGYVSTPDRDNGWIQEAKAFLRDYFEASRVPYNTSAEFSISYHNGANRDASTEVFTQGMLALSLPYHLYGTTDKHYRVSDRSALDLFVAKLQSTTGVNGLAHYSTPGVVVRNLPSPPHPMFPLPHGSLCFGPSLIGTDSLLMNLAIGPVVGNGGQATCYKVHIDERCGAAGGGAVRRVVKVVGCREYKTNAMAYRREIVAHRIVSGTAPSIIPLEGAVLDSSACCYLIMPAKDDITCRVLVALAKCHAAGVVHKDVKPNNLLVDTTNIRDPKLFLCDFGISERLQQGTKGTIWFTGTSGFSAPECYNCVPYSFTVDVWSVGKLLLELLLCHMKEMQGDAAHSCLAQYSAVRFKYSAADNAQARKENAMATQHMNEALTILFEKFLGDSDHLKALVPVDIADSGLLPDFLLKCLKVHGDSRFKVPQLLEHPWIEREQCDQDEKRGMLVVDHAAYAKMFARQSQFLPQLAATASSQRAASPGGPAAAAAAAAPSLRDFGRLFAARRETLFPRRDRDTPPVPSPPLVAAAAAATGARIPPPAATPLRTSSSASMRDDSEGGGENWGGAAESRRYNLRKRPRQ</sequence>
<dbReference type="Pfam" id="PF00069">
    <property type="entry name" value="Pkinase"/>
    <property type="match status" value="1"/>
</dbReference>
<dbReference type="VEuPathDB" id="CryptoDB:Vbra_18336"/>
<evidence type="ECO:0000313" key="4">
    <source>
        <dbReference type="Proteomes" id="UP000041254"/>
    </source>
</evidence>
<dbReference type="InParanoid" id="A0A0G4GQD2"/>
<feature type="domain" description="Protein kinase" evidence="2">
    <location>
        <begin position="269"/>
        <end position="557"/>
    </location>
</feature>
<feature type="region of interest" description="Disordered" evidence="1">
    <location>
        <begin position="1"/>
        <end position="23"/>
    </location>
</feature>
<organism evidence="3 4">
    <name type="scientific">Vitrella brassicaformis (strain CCMP3155)</name>
    <dbReference type="NCBI Taxonomy" id="1169540"/>
    <lineage>
        <taxon>Eukaryota</taxon>
        <taxon>Sar</taxon>
        <taxon>Alveolata</taxon>
        <taxon>Colpodellida</taxon>
        <taxon>Vitrellaceae</taxon>
        <taxon>Vitrella</taxon>
    </lineage>
</organism>
<dbReference type="GO" id="GO:0004672">
    <property type="term" value="F:protein kinase activity"/>
    <property type="evidence" value="ECO:0007669"/>
    <property type="project" value="InterPro"/>
</dbReference>
<dbReference type="SMART" id="SM00220">
    <property type="entry name" value="S_TKc"/>
    <property type="match status" value="1"/>
</dbReference>
<gene>
    <name evidence="3" type="ORF">Vbra_18336</name>
</gene>
<dbReference type="CDD" id="cd00180">
    <property type="entry name" value="PKc"/>
    <property type="match status" value="1"/>
</dbReference>
<evidence type="ECO:0000256" key="1">
    <source>
        <dbReference type="SAM" id="MobiDB-lite"/>
    </source>
</evidence>
<dbReference type="OrthoDB" id="347657at2759"/>
<reference evidence="3 4" key="1">
    <citation type="submission" date="2014-11" db="EMBL/GenBank/DDBJ databases">
        <authorList>
            <person name="Zhu J."/>
            <person name="Qi W."/>
            <person name="Song R."/>
        </authorList>
    </citation>
    <scope>NUCLEOTIDE SEQUENCE [LARGE SCALE GENOMIC DNA]</scope>
</reference>
<accession>A0A0G4GQD2</accession>
<evidence type="ECO:0000313" key="3">
    <source>
        <dbReference type="EMBL" id="CEM32663.1"/>
    </source>
</evidence>
<evidence type="ECO:0000259" key="2">
    <source>
        <dbReference type="PROSITE" id="PS50011"/>
    </source>
</evidence>
<dbReference type="InterPro" id="IPR008271">
    <property type="entry name" value="Ser/Thr_kinase_AS"/>
</dbReference>
<dbReference type="AlphaFoldDB" id="A0A0G4GQD2"/>